<dbReference type="RefSeq" id="WP_118104978.1">
    <property type="nucleotide sequence ID" value="NZ_QRPC01000015.1"/>
</dbReference>
<proteinExistence type="predicted"/>
<reference evidence="1 2" key="1">
    <citation type="submission" date="2018-08" db="EMBL/GenBank/DDBJ databases">
        <title>A genome reference for cultivated species of the human gut microbiota.</title>
        <authorList>
            <person name="Zou Y."/>
            <person name="Xue W."/>
            <person name="Luo G."/>
        </authorList>
    </citation>
    <scope>NUCLEOTIDE SEQUENCE [LARGE SCALE GENOMIC DNA]</scope>
    <source>
        <strain evidence="1 2">OF03-11</strain>
    </source>
</reference>
<protein>
    <submittedName>
        <fullName evidence="1">Uncharacterized protein</fullName>
    </submittedName>
</protein>
<gene>
    <name evidence="1" type="ORF">DXA53_19895</name>
</gene>
<accession>A0A413I4B6</accession>
<organism evidence="1 2">
    <name type="scientific">Odoribacter splanchnicus</name>
    <dbReference type="NCBI Taxonomy" id="28118"/>
    <lineage>
        <taxon>Bacteria</taxon>
        <taxon>Pseudomonadati</taxon>
        <taxon>Bacteroidota</taxon>
        <taxon>Bacteroidia</taxon>
        <taxon>Bacteroidales</taxon>
        <taxon>Odoribacteraceae</taxon>
        <taxon>Odoribacter</taxon>
    </lineage>
</organism>
<evidence type="ECO:0000313" key="1">
    <source>
        <dbReference type="EMBL" id="RGY02120.1"/>
    </source>
</evidence>
<name>A0A413I4B6_9BACT</name>
<dbReference type="AlphaFoldDB" id="A0A413I4B6"/>
<dbReference type="Proteomes" id="UP000284434">
    <property type="component" value="Unassembled WGS sequence"/>
</dbReference>
<evidence type="ECO:0000313" key="2">
    <source>
        <dbReference type="Proteomes" id="UP000284434"/>
    </source>
</evidence>
<dbReference type="EMBL" id="QSCO01000052">
    <property type="protein sequence ID" value="RGY02120.1"/>
    <property type="molecule type" value="Genomic_DNA"/>
</dbReference>
<comment type="caution">
    <text evidence="1">The sequence shown here is derived from an EMBL/GenBank/DDBJ whole genome shotgun (WGS) entry which is preliminary data.</text>
</comment>
<sequence length="361" mass="42822">MKKLFNYCLFIVGILILPGLSGKIFAQEYSHLDSITQVIMRGDCDSVYFDSLAIVQLQNYPREPQRTEGEKACQEIQKYIDNRNYKKALNIFEKNQFNIMMYQEYSFNYVPFCESMIKLYFKAFDEETANKKAIEIREFNHHMMEGVIAFGGNIPRFYFYNLQQLVYNYCAQRDLPQAITYTQHRLEKLYQLQDTTSVDFARTNSFLGALYLQQLKQQLEKDSIEEQYLTDLVLAITKYLIKANERFDALPNKKYSRENINALYYLQEFFNLLPNDDPLIDSLLIISNKKIRHIHQTNEWEFDTQYSNTLTQLLALYLNAGKTQKAQEIYTEIFTNLTEKEKKTFPSFKELQKRAKSKMEK</sequence>